<proteinExistence type="evidence at transcript level"/>
<evidence type="ECO:0000256" key="3">
    <source>
        <dbReference type="ARBA" id="ARBA00004406"/>
    </source>
</evidence>
<evidence type="ECO:0000256" key="6">
    <source>
        <dbReference type="ARBA" id="ARBA00022723"/>
    </source>
</evidence>
<dbReference type="InterPro" id="IPR001128">
    <property type="entry name" value="Cyt_P450"/>
</dbReference>
<dbReference type="GO" id="GO:0004497">
    <property type="term" value="F:monooxygenase activity"/>
    <property type="evidence" value="ECO:0007669"/>
    <property type="project" value="UniProtKB-KW"/>
</dbReference>
<dbReference type="SUPFAM" id="SSF48264">
    <property type="entry name" value="Cytochrome P450"/>
    <property type="match status" value="1"/>
</dbReference>
<feature type="transmembrane region" description="Helical" evidence="14">
    <location>
        <begin position="6"/>
        <end position="26"/>
    </location>
</feature>
<feature type="binding site" description="axial binding residue" evidence="13">
    <location>
        <position position="440"/>
    </location>
    <ligand>
        <name>heme</name>
        <dbReference type="ChEBI" id="CHEBI:30413"/>
    </ligand>
    <ligandPart>
        <name>Fe</name>
        <dbReference type="ChEBI" id="CHEBI:18248"/>
    </ligandPart>
</feature>
<dbReference type="PRINTS" id="PR00385">
    <property type="entry name" value="P450"/>
</dbReference>
<evidence type="ECO:0000256" key="5">
    <source>
        <dbReference type="ARBA" id="ARBA00022617"/>
    </source>
</evidence>
<evidence type="ECO:0000256" key="9">
    <source>
        <dbReference type="ARBA" id="ARBA00023002"/>
    </source>
</evidence>
<dbReference type="Pfam" id="PF00067">
    <property type="entry name" value="p450"/>
    <property type="match status" value="1"/>
</dbReference>
<evidence type="ECO:0000256" key="2">
    <source>
        <dbReference type="ARBA" id="ARBA00004174"/>
    </source>
</evidence>
<dbReference type="PRINTS" id="PR00463">
    <property type="entry name" value="EP450I"/>
</dbReference>
<evidence type="ECO:0000256" key="10">
    <source>
        <dbReference type="ARBA" id="ARBA00023004"/>
    </source>
</evidence>
<dbReference type="AlphaFoldDB" id="A0AAT9UTX4"/>
<dbReference type="PANTHER" id="PTHR24291:SF189">
    <property type="entry name" value="CYTOCHROME P450 4C3-RELATED"/>
    <property type="match status" value="1"/>
</dbReference>
<keyword evidence="6 13" id="KW-0479">Metal-binding</keyword>
<keyword evidence="5 13" id="KW-0349">Heme</keyword>
<dbReference type="InterPro" id="IPR002401">
    <property type="entry name" value="Cyt_P450_E_grp-I"/>
</dbReference>
<keyword evidence="14" id="KW-1133">Transmembrane helix</keyword>
<evidence type="ECO:0000256" key="13">
    <source>
        <dbReference type="PIRSR" id="PIRSR602401-1"/>
    </source>
</evidence>
<reference evidence="15" key="1">
    <citation type="submission" date="2023-06" db="EMBL/GenBank/DDBJ databases">
        <title>Identification of Cytochrome P450s in Maconellicoccus hirsutus.</title>
        <authorList>
            <person name="Selvamani S.B."/>
            <person name="Negi N."/>
            <person name="Nagarjuna Reddy K.V."/>
            <person name="Ramasamy G.G."/>
        </authorList>
    </citation>
    <scope>NUCLEOTIDE SEQUENCE</scope>
</reference>
<dbReference type="GO" id="GO:0005789">
    <property type="term" value="C:endoplasmic reticulum membrane"/>
    <property type="evidence" value="ECO:0007669"/>
    <property type="project" value="UniProtKB-SubCell"/>
</dbReference>
<name>A0AAT9UTX4_MACHI</name>
<evidence type="ECO:0000256" key="4">
    <source>
        <dbReference type="ARBA" id="ARBA00010617"/>
    </source>
</evidence>
<comment type="similarity">
    <text evidence="4">Belongs to the cytochrome P450 family.</text>
</comment>
<dbReference type="GO" id="GO:0005506">
    <property type="term" value="F:iron ion binding"/>
    <property type="evidence" value="ECO:0007669"/>
    <property type="project" value="InterPro"/>
</dbReference>
<dbReference type="PANTHER" id="PTHR24291">
    <property type="entry name" value="CYTOCHROME P450 FAMILY 4"/>
    <property type="match status" value="1"/>
</dbReference>
<evidence type="ECO:0000256" key="11">
    <source>
        <dbReference type="ARBA" id="ARBA00023033"/>
    </source>
</evidence>
<comment type="cofactor">
    <cofactor evidence="1 13">
        <name>heme</name>
        <dbReference type="ChEBI" id="CHEBI:30413"/>
    </cofactor>
</comment>
<keyword evidence="9" id="KW-0560">Oxidoreductase</keyword>
<evidence type="ECO:0000313" key="15">
    <source>
        <dbReference type="EMBL" id="WIM41694.1"/>
    </source>
</evidence>
<dbReference type="GO" id="GO:0020037">
    <property type="term" value="F:heme binding"/>
    <property type="evidence" value="ECO:0007669"/>
    <property type="project" value="InterPro"/>
</dbReference>
<keyword evidence="11" id="KW-0503">Monooxygenase</keyword>
<comment type="subcellular location">
    <subcellularLocation>
        <location evidence="3">Endoplasmic reticulum membrane</location>
        <topology evidence="3">Peripheral membrane protein</topology>
    </subcellularLocation>
    <subcellularLocation>
        <location evidence="2">Microsome membrane</location>
        <topology evidence="2">Peripheral membrane protein</topology>
    </subcellularLocation>
</comment>
<keyword evidence="14" id="KW-0812">Transmembrane</keyword>
<dbReference type="Gene3D" id="1.10.630.10">
    <property type="entry name" value="Cytochrome P450"/>
    <property type="match status" value="1"/>
</dbReference>
<dbReference type="EMBL" id="OR117254">
    <property type="protein sequence ID" value="WIM41694.1"/>
    <property type="molecule type" value="mRNA"/>
</dbReference>
<keyword evidence="10 13" id="KW-0408">Iron</keyword>
<evidence type="ECO:0000256" key="8">
    <source>
        <dbReference type="ARBA" id="ARBA00022848"/>
    </source>
</evidence>
<evidence type="ECO:0000256" key="12">
    <source>
        <dbReference type="ARBA" id="ARBA00023136"/>
    </source>
</evidence>
<dbReference type="GO" id="GO:0016705">
    <property type="term" value="F:oxidoreductase activity, acting on paired donors, with incorporation or reduction of molecular oxygen"/>
    <property type="evidence" value="ECO:0007669"/>
    <property type="project" value="InterPro"/>
</dbReference>
<sequence length="496" mass="57197">MEALKQYLNFFRATDIFYVLILILLIRYANRTGKKFIKCASLFDGPKTLPYFGNSLDFILHPEDIANTIIYYSNKYGPRYRLWIGGKLSIVIAGATDAEAVLTGSKSLNRGEDFHSSFGRVFKNSIFTGDGIHWKQSRKIFQPPLRPNVMHNYTKVMNDAARMTVKELQSKAHTCETFDAINYIPSSTFYVASKIFLDLEELAISKEMYPLFRKTIEEFLSDSFFLMFQPQFIRKIRQLTNQKKLQDTSNIMALPYHKLILEGKFNENFSQDASQNKFINCFLNEVFLDEDRKTQVMTFSIGGSETSAVTTCFTLLILGIYQEVQDKVYEEIERIFGDSDRDATIDDVKQMHYMEQVIKEVMRLFPLVPFLFRSPKEDIFLGDCIIPSGTELVVNVLSLHKNPQYFPNPEKFDPGRFSEEKSKDLPKGCYLPFVIGARNCVGKSFAMCEMKILCSTILRKYRLHSDLKIEDIKIGMTYLLGSIDGYKISISERNKT</sequence>
<organism evidence="15">
    <name type="scientific">Maconellicoccus hirsutus</name>
    <name type="common">Pink hibiscus mealybug</name>
    <dbReference type="NCBI Taxonomy" id="177089"/>
    <lineage>
        <taxon>Eukaryota</taxon>
        <taxon>Metazoa</taxon>
        <taxon>Ecdysozoa</taxon>
        <taxon>Arthropoda</taxon>
        <taxon>Hexapoda</taxon>
        <taxon>Insecta</taxon>
        <taxon>Pterygota</taxon>
        <taxon>Neoptera</taxon>
        <taxon>Paraneoptera</taxon>
        <taxon>Hemiptera</taxon>
        <taxon>Sternorrhyncha</taxon>
        <taxon>Coccoidea</taxon>
        <taxon>Pseudococcidae</taxon>
        <taxon>Maconellicoccus</taxon>
    </lineage>
</organism>
<evidence type="ECO:0000256" key="14">
    <source>
        <dbReference type="SAM" id="Phobius"/>
    </source>
</evidence>
<evidence type="ECO:0000256" key="7">
    <source>
        <dbReference type="ARBA" id="ARBA00022824"/>
    </source>
</evidence>
<dbReference type="InterPro" id="IPR036396">
    <property type="entry name" value="Cyt_P450_sf"/>
</dbReference>
<dbReference type="InterPro" id="IPR050196">
    <property type="entry name" value="Cytochrome_P450_Monoox"/>
</dbReference>
<keyword evidence="7" id="KW-0256">Endoplasmic reticulum</keyword>
<evidence type="ECO:0000256" key="1">
    <source>
        <dbReference type="ARBA" id="ARBA00001971"/>
    </source>
</evidence>
<accession>A0AAT9UTX4</accession>
<keyword evidence="8" id="KW-0492">Microsome</keyword>
<protein>
    <submittedName>
        <fullName evidence="15">Cytochrome P450 3639B2</fullName>
    </submittedName>
</protein>
<keyword evidence="12 14" id="KW-0472">Membrane</keyword>